<organism evidence="2 3">
    <name type="scientific">Letharia columbiana</name>
    <dbReference type="NCBI Taxonomy" id="112416"/>
    <lineage>
        <taxon>Eukaryota</taxon>
        <taxon>Fungi</taxon>
        <taxon>Dikarya</taxon>
        <taxon>Ascomycota</taxon>
        <taxon>Pezizomycotina</taxon>
        <taxon>Lecanoromycetes</taxon>
        <taxon>OSLEUM clade</taxon>
        <taxon>Lecanoromycetidae</taxon>
        <taxon>Lecanorales</taxon>
        <taxon>Lecanorineae</taxon>
        <taxon>Parmeliaceae</taxon>
        <taxon>Letharia</taxon>
    </lineage>
</organism>
<dbReference type="AlphaFoldDB" id="A0A8H6L2K0"/>
<dbReference type="Gene3D" id="2.30.38.10">
    <property type="entry name" value="Luciferase, Domain 3"/>
    <property type="match status" value="1"/>
</dbReference>
<dbReference type="GeneID" id="59290370"/>
<keyword evidence="3" id="KW-1185">Reference proteome</keyword>
<evidence type="ECO:0008006" key="4">
    <source>
        <dbReference type="Google" id="ProtNLM"/>
    </source>
</evidence>
<dbReference type="Proteomes" id="UP000578531">
    <property type="component" value="Unassembled WGS sequence"/>
</dbReference>
<dbReference type="SUPFAM" id="SSF56801">
    <property type="entry name" value="Acetyl-CoA synthetase-like"/>
    <property type="match status" value="1"/>
</dbReference>
<dbReference type="EMBL" id="JACCJC010000041">
    <property type="protein sequence ID" value="KAF6233172.1"/>
    <property type="molecule type" value="Genomic_DNA"/>
</dbReference>
<name>A0A8H6L2K0_9LECA</name>
<comment type="caution">
    <text evidence="2">The sequence shown here is derived from an EMBL/GenBank/DDBJ whole genome shotgun (WGS) entry which is preliminary data.</text>
</comment>
<dbReference type="Gene3D" id="3.40.50.980">
    <property type="match status" value="3"/>
</dbReference>
<dbReference type="RefSeq" id="XP_037162594.1">
    <property type="nucleotide sequence ID" value="XM_037310612.1"/>
</dbReference>
<feature type="region of interest" description="Disordered" evidence="1">
    <location>
        <begin position="1"/>
        <end position="23"/>
    </location>
</feature>
<proteinExistence type="predicted"/>
<dbReference type="GO" id="GO:0043041">
    <property type="term" value="P:amino acid activation for nonribosomal peptide biosynthetic process"/>
    <property type="evidence" value="ECO:0007669"/>
    <property type="project" value="TreeGrafter"/>
</dbReference>
<evidence type="ECO:0000313" key="2">
    <source>
        <dbReference type="EMBL" id="KAF6233172.1"/>
    </source>
</evidence>
<gene>
    <name evidence="2" type="ORF">HO173_008716</name>
</gene>
<evidence type="ECO:0000256" key="1">
    <source>
        <dbReference type="SAM" id="MobiDB-lite"/>
    </source>
</evidence>
<reference evidence="2 3" key="1">
    <citation type="journal article" date="2020" name="Genomics">
        <title>Complete, high-quality genomes from long-read metagenomic sequencing of two wolf lichen thalli reveals enigmatic genome architecture.</title>
        <authorList>
            <person name="McKenzie S.K."/>
            <person name="Walston R.F."/>
            <person name="Allen J.L."/>
        </authorList>
    </citation>
    <scope>NUCLEOTIDE SEQUENCE [LARGE SCALE GENOMIC DNA]</scope>
    <source>
        <strain evidence="2">WasteWater2</strain>
    </source>
</reference>
<dbReference type="GO" id="GO:0005737">
    <property type="term" value="C:cytoplasm"/>
    <property type="evidence" value="ECO:0007669"/>
    <property type="project" value="TreeGrafter"/>
</dbReference>
<sequence length="394" mass="43219">MAALLRDKAPLPTHPKSPDAHVRAVPSYTDDMEQMYSQMQPLYVHMTLPSAFNQLDDLSPRLVHLLVDLGIKSHDIVPLCFEKSAWVIVRLLGVIKAGAAFVFIDPSHPKNVDQNSITKLPIHDRALSINVTPSSLLYVIFTCDTVSPKECLIEHSEFGSGSFQHAAKARILPSSRILQLASFILDVGILEIPTSLISGVCIYYPSTPAMILGPAHLINDMATTWAFLTHSVAKMIKPSSIPNLKILALGGEPLAKRTLDRSKQCDMMPDTDPADIGWAVGGLRWVLDAEDHDKLVPIGGVGELLIEGPILARGYPKNQARIDEVFIESPLWGPRTDAGKVRRLYKTGDLAKFNPNRSIHLGGRKGTQIKLKGLCIELGEIERGIANHNHDNAL</sequence>
<accession>A0A8H6L2K0</accession>
<dbReference type="OrthoDB" id="416786at2759"/>
<dbReference type="PANTHER" id="PTHR45527">
    <property type="entry name" value="NONRIBOSOMAL PEPTIDE SYNTHETASE"/>
    <property type="match status" value="1"/>
</dbReference>
<protein>
    <recommendedName>
        <fullName evidence="4">AMP-dependent synthetase/ligase domain-containing protein</fullName>
    </recommendedName>
</protein>
<dbReference type="GO" id="GO:0044550">
    <property type="term" value="P:secondary metabolite biosynthetic process"/>
    <property type="evidence" value="ECO:0007669"/>
    <property type="project" value="TreeGrafter"/>
</dbReference>
<evidence type="ECO:0000313" key="3">
    <source>
        <dbReference type="Proteomes" id="UP000578531"/>
    </source>
</evidence>
<dbReference type="GO" id="GO:0031177">
    <property type="term" value="F:phosphopantetheine binding"/>
    <property type="evidence" value="ECO:0007669"/>
    <property type="project" value="TreeGrafter"/>
</dbReference>
<dbReference type="PANTHER" id="PTHR45527:SF15">
    <property type="entry name" value="NONRIBOSOMAL PEPTIDE SYNTHETASE EASA-RELATED"/>
    <property type="match status" value="1"/>
</dbReference>